<organism evidence="2 3">
    <name type="scientific">Cylindrodendrum hubeiense</name>
    <dbReference type="NCBI Taxonomy" id="595255"/>
    <lineage>
        <taxon>Eukaryota</taxon>
        <taxon>Fungi</taxon>
        <taxon>Dikarya</taxon>
        <taxon>Ascomycota</taxon>
        <taxon>Pezizomycotina</taxon>
        <taxon>Sordariomycetes</taxon>
        <taxon>Hypocreomycetidae</taxon>
        <taxon>Hypocreales</taxon>
        <taxon>Nectriaceae</taxon>
        <taxon>Cylindrodendrum</taxon>
    </lineage>
</organism>
<evidence type="ECO:0000256" key="1">
    <source>
        <dbReference type="SAM" id="MobiDB-lite"/>
    </source>
</evidence>
<dbReference type="AlphaFoldDB" id="A0A9P5GYL8"/>
<feature type="region of interest" description="Disordered" evidence="1">
    <location>
        <begin position="1"/>
        <end position="70"/>
    </location>
</feature>
<evidence type="ECO:0000313" key="2">
    <source>
        <dbReference type="EMBL" id="KAF7532760.1"/>
    </source>
</evidence>
<comment type="caution">
    <text evidence="2">The sequence shown here is derived from an EMBL/GenBank/DDBJ whole genome shotgun (WGS) entry which is preliminary data.</text>
</comment>
<reference evidence="2" key="1">
    <citation type="submission" date="2020-03" db="EMBL/GenBank/DDBJ databases">
        <title>Draft Genome Sequence of Cylindrodendrum hubeiense.</title>
        <authorList>
            <person name="Buettner E."/>
            <person name="Kellner H."/>
        </authorList>
    </citation>
    <scope>NUCLEOTIDE SEQUENCE</scope>
    <source>
        <strain evidence="2">IHI 201604</strain>
    </source>
</reference>
<dbReference type="EMBL" id="JAANBB010000875">
    <property type="protein sequence ID" value="KAF7532760.1"/>
    <property type="molecule type" value="Genomic_DNA"/>
</dbReference>
<sequence>MYPDAGRAAGSCQPRPGPGHEPSISTSTSTNIAPRPAPAPARALSTSSSTHPVRSRLARAPSRREATDPAEAVETLALCSCARTLLRTYCTETGGPAEGALSRTRGSPVMEGAEDAEGAEARPREPGRQGVRGGPWEARPMSTAATSTACDVTAVCATTVADWTGAGGELAFASSSRYAVVSRRNSDGVCPRVCWTRVRSVWDLLWGQGTCLLTAGALVREPAGKAFDGGQRARGTDERWVRMYMYGQDAAQLHP</sequence>
<protein>
    <submittedName>
        <fullName evidence="2">Uncharacterized protein</fullName>
    </submittedName>
</protein>
<dbReference type="Proteomes" id="UP000722485">
    <property type="component" value="Unassembled WGS sequence"/>
</dbReference>
<name>A0A9P5GYL8_9HYPO</name>
<proteinExistence type="predicted"/>
<accession>A0A9P5GYL8</accession>
<feature type="region of interest" description="Disordered" evidence="1">
    <location>
        <begin position="92"/>
        <end position="139"/>
    </location>
</feature>
<evidence type="ECO:0000313" key="3">
    <source>
        <dbReference type="Proteomes" id="UP000722485"/>
    </source>
</evidence>
<dbReference type="OrthoDB" id="10412634at2759"/>
<feature type="compositionally biased region" description="Polar residues" evidence="1">
    <location>
        <begin position="23"/>
        <end position="32"/>
    </location>
</feature>
<gene>
    <name evidence="2" type="ORF">G7Z17_g13602</name>
</gene>
<keyword evidence="3" id="KW-1185">Reference proteome</keyword>